<keyword evidence="2 8" id="KW-0812">Transmembrane</keyword>
<dbReference type="InterPro" id="IPR050401">
    <property type="entry name" value="Cyclic_nucleotide_synthase"/>
</dbReference>
<evidence type="ECO:0000256" key="7">
    <source>
        <dbReference type="RuleBase" id="RU000405"/>
    </source>
</evidence>
<dbReference type="GO" id="GO:0004383">
    <property type="term" value="F:guanylate cyclase activity"/>
    <property type="evidence" value="ECO:0007669"/>
    <property type="project" value="TreeGrafter"/>
</dbReference>
<dbReference type="PROSITE" id="PS50885">
    <property type="entry name" value="HAMP"/>
    <property type="match status" value="1"/>
</dbReference>
<feature type="domain" description="HAMP" evidence="10">
    <location>
        <begin position="256"/>
        <end position="309"/>
    </location>
</feature>
<evidence type="ECO:0000256" key="5">
    <source>
        <dbReference type="ARBA" id="ARBA00023136"/>
    </source>
</evidence>
<dbReference type="PANTHER" id="PTHR11920:SF335">
    <property type="entry name" value="GUANYLATE CYCLASE"/>
    <property type="match status" value="1"/>
</dbReference>
<keyword evidence="4 8" id="KW-1133">Transmembrane helix</keyword>
<dbReference type="InterPro" id="IPR029787">
    <property type="entry name" value="Nucleotide_cyclase"/>
</dbReference>
<dbReference type="AlphaFoldDB" id="A0AAW2Z535"/>
<dbReference type="SUPFAM" id="SSF55073">
    <property type="entry name" value="Nucleotide cyclase"/>
    <property type="match status" value="1"/>
</dbReference>
<dbReference type="GO" id="GO:0035556">
    <property type="term" value="P:intracellular signal transduction"/>
    <property type="evidence" value="ECO:0007669"/>
    <property type="project" value="InterPro"/>
</dbReference>
<evidence type="ECO:0000313" key="12">
    <source>
        <dbReference type="Proteomes" id="UP001431209"/>
    </source>
</evidence>
<dbReference type="GO" id="GO:0005886">
    <property type="term" value="C:plasma membrane"/>
    <property type="evidence" value="ECO:0007669"/>
    <property type="project" value="TreeGrafter"/>
</dbReference>
<evidence type="ECO:0000313" key="11">
    <source>
        <dbReference type="EMBL" id="KAL0484916.1"/>
    </source>
</evidence>
<feature type="transmembrane region" description="Helical" evidence="8">
    <location>
        <begin position="230"/>
        <end position="254"/>
    </location>
</feature>
<dbReference type="Pfam" id="PF05228">
    <property type="entry name" value="CHASE4"/>
    <property type="match status" value="1"/>
</dbReference>
<dbReference type="GO" id="GO:0001653">
    <property type="term" value="F:peptide receptor activity"/>
    <property type="evidence" value="ECO:0007669"/>
    <property type="project" value="TreeGrafter"/>
</dbReference>
<comment type="subcellular location">
    <subcellularLocation>
        <location evidence="1">Membrane</location>
    </subcellularLocation>
</comment>
<feature type="domain" description="Guanylate cyclase" evidence="9">
    <location>
        <begin position="355"/>
        <end position="482"/>
    </location>
</feature>
<keyword evidence="5 8" id="KW-0472">Membrane</keyword>
<dbReference type="PROSITE" id="PS00452">
    <property type="entry name" value="GUANYLATE_CYCLASE_1"/>
    <property type="match status" value="1"/>
</dbReference>
<evidence type="ECO:0000256" key="4">
    <source>
        <dbReference type="ARBA" id="ARBA00022989"/>
    </source>
</evidence>
<dbReference type="InterPro" id="IPR001054">
    <property type="entry name" value="A/G_cyclase"/>
</dbReference>
<dbReference type="GO" id="GO:0007168">
    <property type="term" value="P:receptor guanylyl cyclase signaling pathway"/>
    <property type="evidence" value="ECO:0007669"/>
    <property type="project" value="TreeGrafter"/>
</dbReference>
<dbReference type="InterPro" id="IPR018297">
    <property type="entry name" value="A/G_cyclase_CS"/>
</dbReference>
<dbReference type="GO" id="GO:0000166">
    <property type="term" value="F:nucleotide binding"/>
    <property type="evidence" value="ECO:0007669"/>
    <property type="project" value="UniProtKB-KW"/>
</dbReference>
<accession>A0AAW2Z535</accession>
<evidence type="ECO:0000259" key="10">
    <source>
        <dbReference type="PROSITE" id="PS50885"/>
    </source>
</evidence>
<dbReference type="InterPro" id="IPR003660">
    <property type="entry name" value="HAMP_dom"/>
</dbReference>
<dbReference type="PROSITE" id="PS50125">
    <property type="entry name" value="GUANYLATE_CYCLASE_2"/>
    <property type="match status" value="1"/>
</dbReference>
<dbReference type="CDD" id="cd07302">
    <property type="entry name" value="CHD"/>
    <property type="match status" value="1"/>
</dbReference>
<organism evidence="11 12">
    <name type="scientific">Acrasis kona</name>
    <dbReference type="NCBI Taxonomy" id="1008807"/>
    <lineage>
        <taxon>Eukaryota</taxon>
        <taxon>Discoba</taxon>
        <taxon>Heterolobosea</taxon>
        <taxon>Tetramitia</taxon>
        <taxon>Eutetramitia</taxon>
        <taxon>Acrasidae</taxon>
        <taxon>Acrasis</taxon>
    </lineage>
</organism>
<evidence type="ECO:0000256" key="8">
    <source>
        <dbReference type="SAM" id="Phobius"/>
    </source>
</evidence>
<evidence type="ECO:0000256" key="2">
    <source>
        <dbReference type="ARBA" id="ARBA00022692"/>
    </source>
</evidence>
<keyword evidence="12" id="KW-1185">Reference proteome</keyword>
<dbReference type="Pfam" id="PF00672">
    <property type="entry name" value="HAMP"/>
    <property type="match status" value="1"/>
</dbReference>
<gene>
    <name evidence="11" type="ORF">AKO1_011790</name>
</gene>
<dbReference type="Gene3D" id="6.10.340.10">
    <property type="match status" value="1"/>
</dbReference>
<dbReference type="Gene3D" id="3.30.70.1230">
    <property type="entry name" value="Nucleotide cyclase"/>
    <property type="match status" value="1"/>
</dbReference>
<evidence type="ECO:0000256" key="1">
    <source>
        <dbReference type="ARBA" id="ARBA00004370"/>
    </source>
</evidence>
<dbReference type="GO" id="GO:0004016">
    <property type="term" value="F:adenylate cyclase activity"/>
    <property type="evidence" value="ECO:0007669"/>
    <property type="project" value="TreeGrafter"/>
</dbReference>
<evidence type="ECO:0000256" key="6">
    <source>
        <dbReference type="ARBA" id="ARBA00023239"/>
    </source>
</evidence>
<keyword evidence="6 7" id="KW-0456">Lyase</keyword>
<keyword evidence="3" id="KW-0547">Nucleotide-binding</keyword>
<evidence type="ECO:0000259" key="9">
    <source>
        <dbReference type="PROSITE" id="PS50125"/>
    </source>
</evidence>
<dbReference type="SMART" id="SM00044">
    <property type="entry name" value="CYCc"/>
    <property type="match status" value="1"/>
</dbReference>
<dbReference type="SUPFAM" id="SSF158472">
    <property type="entry name" value="HAMP domain-like"/>
    <property type="match status" value="1"/>
</dbReference>
<dbReference type="Proteomes" id="UP001431209">
    <property type="component" value="Unassembled WGS sequence"/>
</dbReference>
<comment type="similarity">
    <text evidence="7">Belongs to the adenylyl cyclase class-4/guanylyl cyclase family.</text>
</comment>
<comment type="caution">
    <text evidence="11">The sequence shown here is derived from an EMBL/GenBank/DDBJ whole genome shotgun (WGS) entry which is preliminary data.</text>
</comment>
<dbReference type="PANTHER" id="PTHR11920">
    <property type="entry name" value="GUANYLYL CYCLASE"/>
    <property type="match status" value="1"/>
</dbReference>
<dbReference type="EMBL" id="JAOPGA020001083">
    <property type="protein sequence ID" value="KAL0484916.1"/>
    <property type="molecule type" value="Genomic_DNA"/>
</dbReference>
<sequence>MLSNFSEAAAVDFRDQNMAPQSVFAIGVNYFGFYHIDGTLATGTAVDLENKTEIPYSLDILNLPSPLMIGYGDTSTRNGGYMMIDSNICAVITQQVEPSQQDGSVAGWMLMAVRITPRIIQTFADKGQFCVSIHSMNETTDPVVSKYGALVKSRSSSNITLTSPSWTIGGSFAIATVTEPGKDRKCWGSDGNAMDGDRIGSYGSIDDVNQQPIFIVSTDLPRDINNLSTFSILMAFGMVGIVVVLSSVGIIIFIERGVLSPVLRLIKNVREITYRNDPSMRVEVKSKDELGVMSNNINQMLANIEVAQMSLQREQERSEELLHSMLPSAISRKLKGIQSSDVQDFFIADSFSEASIVFSDIVKFTDWSSTLKPTQLVWYLNVIFSAFDEVCERNQVEKIKTIGDAFMCVSGVPEYSPYHAIRAVNQALDMIDALLTINEYYDLDLKIRLGVNTGPVVAGIIGSKKFLYDLWGDAVNVSSRMESNGIPNKIHISSSTYELVKHVEEFEIYDRGVMEIKGKGSMRTYIIQPRKERGFTPKGGFKSYCEL</sequence>
<reference evidence="11 12" key="1">
    <citation type="submission" date="2024-03" db="EMBL/GenBank/DDBJ databases">
        <title>The Acrasis kona genome and developmental transcriptomes reveal deep origins of eukaryotic multicellular pathways.</title>
        <authorList>
            <person name="Sheikh S."/>
            <person name="Fu C.-J."/>
            <person name="Brown M.W."/>
            <person name="Baldauf S.L."/>
        </authorList>
    </citation>
    <scope>NUCLEOTIDE SEQUENCE [LARGE SCALE GENOMIC DNA]</scope>
    <source>
        <strain evidence="11 12">ATCC MYA-3509</strain>
    </source>
</reference>
<dbReference type="CDD" id="cd06225">
    <property type="entry name" value="HAMP"/>
    <property type="match status" value="1"/>
</dbReference>
<name>A0AAW2Z535_9EUKA</name>
<protein>
    <submittedName>
        <fullName evidence="11">Adenylate cyclase</fullName>
    </submittedName>
</protein>
<dbReference type="InterPro" id="IPR007892">
    <property type="entry name" value="CHASE4"/>
</dbReference>
<dbReference type="SMART" id="SM00304">
    <property type="entry name" value="HAMP"/>
    <property type="match status" value="1"/>
</dbReference>
<evidence type="ECO:0000256" key="3">
    <source>
        <dbReference type="ARBA" id="ARBA00022741"/>
    </source>
</evidence>
<dbReference type="Pfam" id="PF00211">
    <property type="entry name" value="Guanylate_cyc"/>
    <property type="match status" value="1"/>
</dbReference>
<proteinExistence type="inferred from homology"/>